<reference evidence="8 9" key="1">
    <citation type="submission" date="2017-01" db="EMBL/GenBank/DDBJ databases">
        <title>Complete genome of Lacinutrix venerupis DOK2-8 isolated from seawater in Dokdo.</title>
        <authorList>
            <person name="Chi W.-J."/>
            <person name="Kim J.H."/>
        </authorList>
    </citation>
    <scope>NUCLEOTIDE SEQUENCE [LARGE SCALE GENOMIC DNA]</scope>
    <source>
        <strain evidence="8 9">DOK2-8</strain>
    </source>
</reference>
<dbReference type="Pfam" id="PF08447">
    <property type="entry name" value="PAS_3"/>
    <property type="match status" value="1"/>
</dbReference>
<evidence type="ECO:0000256" key="2">
    <source>
        <dbReference type="ARBA" id="ARBA00012438"/>
    </source>
</evidence>
<dbReference type="SMART" id="SM00086">
    <property type="entry name" value="PAC"/>
    <property type="match status" value="1"/>
</dbReference>
<organism evidence="8 9">
    <name type="scientific">Lacinutrix venerupis</name>
    <dbReference type="NCBI Taxonomy" id="1486034"/>
    <lineage>
        <taxon>Bacteria</taxon>
        <taxon>Pseudomonadati</taxon>
        <taxon>Bacteroidota</taxon>
        <taxon>Flavobacteriia</taxon>
        <taxon>Flavobacteriales</taxon>
        <taxon>Flavobacteriaceae</taxon>
        <taxon>Lacinutrix</taxon>
    </lineage>
</organism>
<gene>
    <name evidence="8" type="ORF">BWR22_07160</name>
</gene>
<evidence type="ECO:0000256" key="5">
    <source>
        <dbReference type="ARBA" id="ARBA00022777"/>
    </source>
</evidence>
<evidence type="ECO:0000259" key="7">
    <source>
        <dbReference type="PROSITE" id="PS50112"/>
    </source>
</evidence>
<dbReference type="Gene3D" id="3.30.565.10">
    <property type="entry name" value="Histidine kinase-like ATPase, C-terminal domain"/>
    <property type="match status" value="1"/>
</dbReference>
<accession>A0AAC9LMI2</accession>
<keyword evidence="3" id="KW-0597">Phosphoprotein</keyword>
<dbReference type="RefSeq" id="WP_076732988.1">
    <property type="nucleotide sequence ID" value="NZ_CP019352.1"/>
</dbReference>
<dbReference type="EMBL" id="CP019352">
    <property type="protein sequence ID" value="APY00095.1"/>
    <property type="molecule type" value="Genomic_DNA"/>
</dbReference>
<dbReference type="KEGG" id="lvn:BWR22_07160"/>
<evidence type="ECO:0000313" key="9">
    <source>
        <dbReference type="Proteomes" id="UP000187506"/>
    </source>
</evidence>
<dbReference type="PANTHER" id="PTHR43304">
    <property type="entry name" value="PHYTOCHROME-LIKE PROTEIN CPH1"/>
    <property type="match status" value="1"/>
</dbReference>
<dbReference type="Gene3D" id="3.30.450.20">
    <property type="entry name" value="PAS domain"/>
    <property type="match status" value="1"/>
</dbReference>
<evidence type="ECO:0000313" key="8">
    <source>
        <dbReference type="EMBL" id="APY00095.1"/>
    </source>
</evidence>
<feature type="domain" description="Histidine kinase" evidence="6">
    <location>
        <begin position="162"/>
        <end position="379"/>
    </location>
</feature>
<name>A0AAC9LMI2_9FLAO</name>
<dbReference type="NCBIfam" id="TIGR00229">
    <property type="entry name" value="sensory_box"/>
    <property type="match status" value="1"/>
</dbReference>
<dbReference type="Proteomes" id="UP000187506">
    <property type="component" value="Chromosome"/>
</dbReference>
<dbReference type="SMART" id="SM00387">
    <property type="entry name" value="HATPase_c"/>
    <property type="match status" value="1"/>
</dbReference>
<dbReference type="AlphaFoldDB" id="A0AAC9LMI2"/>
<dbReference type="InterPro" id="IPR004358">
    <property type="entry name" value="Sig_transdc_His_kin-like_C"/>
</dbReference>
<comment type="catalytic activity">
    <reaction evidence="1">
        <text>ATP + protein L-histidine = ADP + protein N-phospho-L-histidine.</text>
        <dbReference type="EC" id="2.7.13.3"/>
    </reaction>
</comment>
<dbReference type="PANTHER" id="PTHR43304:SF1">
    <property type="entry name" value="PAC DOMAIN-CONTAINING PROTEIN"/>
    <property type="match status" value="1"/>
</dbReference>
<dbReference type="SUPFAM" id="SSF55785">
    <property type="entry name" value="PYP-like sensor domain (PAS domain)"/>
    <property type="match status" value="1"/>
</dbReference>
<evidence type="ECO:0000256" key="4">
    <source>
        <dbReference type="ARBA" id="ARBA00022679"/>
    </source>
</evidence>
<dbReference type="SUPFAM" id="SSF55874">
    <property type="entry name" value="ATPase domain of HSP90 chaperone/DNA topoisomerase II/histidine kinase"/>
    <property type="match status" value="1"/>
</dbReference>
<feature type="domain" description="PAS" evidence="7">
    <location>
        <begin position="18"/>
        <end position="91"/>
    </location>
</feature>
<dbReference type="PRINTS" id="PR00344">
    <property type="entry name" value="BCTRLSENSOR"/>
</dbReference>
<evidence type="ECO:0000259" key="6">
    <source>
        <dbReference type="PROSITE" id="PS50109"/>
    </source>
</evidence>
<dbReference type="InterPro" id="IPR013655">
    <property type="entry name" value="PAS_fold_3"/>
</dbReference>
<dbReference type="Pfam" id="PF02518">
    <property type="entry name" value="HATPase_c"/>
    <property type="match status" value="1"/>
</dbReference>
<dbReference type="InterPro" id="IPR000014">
    <property type="entry name" value="PAS"/>
</dbReference>
<dbReference type="InterPro" id="IPR003594">
    <property type="entry name" value="HATPase_dom"/>
</dbReference>
<dbReference type="InterPro" id="IPR005467">
    <property type="entry name" value="His_kinase_dom"/>
</dbReference>
<dbReference type="InterPro" id="IPR035965">
    <property type="entry name" value="PAS-like_dom_sf"/>
</dbReference>
<protein>
    <recommendedName>
        <fullName evidence="2">histidine kinase</fullName>
        <ecNumber evidence="2">2.7.13.3</ecNumber>
    </recommendedName>
</protein>
<keyword evidence="4" id="KW-0808">Transferase</keyword>
<dbReference type="PROSITE" id="PS50112">
    <property type="entry name" value="PAS"/>
    <property type="match status" value="1"/>
</dbReference>
<evidence type="ECO:0000256" key="3">
    <source>
        <dbReference type="ARBA" id="ARBA00022553"/>
    </source>
</evidence>
<proteinExistence type="predicted"/>
<dbReference type="EC" id="2.7.13.3" evidence="2"/>
<dbReference type="InterPro" id="IPR036890">
    <property type="entry name" value="HATPase_C_sf"/>
</dbReference>
<sequence>MLKANINFFKNLNAPESNLHKLQKALEISKIGVWDFDGKNNKVFFSKSSKAIIGLEEDDCFGSNINDWNDRVHPDDKNKYFKDFKNHVDGKTKLYINKHRVLCKNGSYKWILDQGQIINNHNKDGYIHFVGTHTDISRQIKNEIKTHNALTIATKQNNKLQNFAHIVTHNLKQYSGNFESLLEFYDQADTAEEKEELITHLKEVSNCLERTILNLNRIVCVQSKKNTSLERLNINNFIEQTLKLLDVVIIENSATINNLVDPKLYIQYNPAYLESIIQNLLSNAIKYKHPQRDPVITIKSKITSHNITISIIDNGIGIDLEKFGKDIFGLYRTFHNNNDAEGVGLYLTKNQIEAFGGKITVESEVNMGTTFNIIMPNKKL</sequence>
<dbReference type="PROSITE" id="PS50109">
    <property type="entry name" value="HIS_KIN"/>
    <property type="match status" value="1"/>
</dbReference>
<dbReference type="InterPro" id="IPR001610">
    <property type="entry name" value="PAC"/>
</dbReference>
<keyword evidence="5 8" id="KW-0418">Kinase</keyword>
<keyword evidence="9" id="KW-1185">Reference proteome</keyword>
<dbReference type="GO" id="GO:0004673">
    <property type="term" value="F:protein histidine kinase activity"/>
    <property type="evidence" value="ECO:0007669"/>
    <property type="project" value="UniProtKB-EC"/>
</dbReference>
<evidence type="ECO:0000256" key="1">
    <source>
        <dbReference type="ARBA" id="ARBA00000085"/>
    </source>
</evidence>
<dbReference type="InterPro" id="IPR052162">
    <property type="entry name" value="Sensor_kinase/Photoreceptor"/>
</dbReference>